<reference evidence="2" key="1">
    <citation type="submission" date="2021-03" db="EMBL/GenBank/DDBJ databases">
        <authorList>
            <person name="Bekaert M."/>
        </authorList>
    </citation>
    <scope>NUCLEOTIDE SEQUENCE</scope>
</reference>
<dbReference type="AlphaFoldDB" id="A0A8S3RXU9"/>
<name>A0A8S3RXU9_MYTED</name>
<accession>A0A8S3RXU9</accession>
<organism evidence="2 3">
    <name type="scientific">Mytilus edulis</name>
    <name type="common">Blue mussel</name>
    <dbReference type="NCBI Taxonomy" id="6550"/>
    <lineage>
        <taxon>Eukaryota</taxon>
        <taxon>Metazoa</taxon>
        <taxon>Spiralia</taxon>
        <taxon>Lophotrochozoa</taxon>
        <taxon>Mollusca</taxon>
        <taxon>Bivalvia</taxon>
        <taxon>Autobranchia</taxon>
        <taxon>Pteriomorphia</taxon>
        <taxon>Mytilida</taxon>
        <taxon>Mytiloidea</taxon>
        <taxon>Mytilidae</taxon>
        <taxon>Mytilinae</taxon>
        <taxon>Mytilus</taxon>
    </lineage>
</organism>
<sequence>MTELHHKSIGIWDGTSIDRDIRSLLRAVIGPDIYCDDKNSHQERDHFLREVQANICRNSLPISVKVPLSWHQRIQMSMEDERYKDTIYLTGDKLRIASTWIFESFKAAFSQYMEKVNRLIDKTNPKEVIIMGDLSHIPIVTQFFRSNISDHCRIRRVEDKLAAIEGALVFGHTPNITALADSKYKFLIELSQSDLLSVNHVNIENDNKLRENVRTVTLSSVLDKSEYKIKVLQNRIQYPIKEVTFDDVEVQEKVIFLSDPLSQIVLEDKHEIADIFNDIYHQEWSDSLESLIKNGYSEKKGVFLLINILRESQSLICKFIQTQLWQVAAIFNPELNDAECSFELPDEIRDEVKAWQKNNFKEYIPHVQEYCENELSKKSFLPESRNWLLANYIKSIVSNVWRMTVSEPEMYLDWTFQENTKIDNSVVQLFNKSGEFLDYVVWPAIYDGKDKILRKAIVQAK</sequence>
<dbReference type="Pfam" id="PF16026">
    <property type="entry name" value="MIEAP"/>
    <property type="match status" value="1"/>
</dbReference>
<evidence type="ECO:0000313" key="3">
    <source>
        <dbReference type="Proteomes" id="UP000683360"/>
    </source>
</evidence>
<dbReference type="InterPro" id="IPR031981">
    <property type="entry name" value="MIEAP_C"/>
</dbReference>
<proteinExistence type="predicted"/>
<feature type="domain" description="Mitochondria-eating protein C-terminal" evidence="1">
    <location>
        <begin position="270"/>
        <end position="459"/>
    </location>
</feature>
<dbReference type="Proteomes" id="UP000683360">
    <property type="component" value="Unassembled WGS sequence"/>
</dbReference>
<evidence type="ECO:0000259" key="1">
    <source>
        <dbReference type="Pfam" id="PF16026"/>
    </source>
</evidence>
<protein>
    <recommendedName>
        <fullName evidence="1">Mitochondria-eating protein C-terminal domain-containing protein</fullName>
    </recommendedName>
</protein>
<dbReference type="EMBL" id="CAJPWZ010001408">
    <property type="protein sequence ID" value="CAG2214436.1"/>
    <property type="molecule type" value="Genomic_DNA"/>
</dbReference>
<keyword evidence="3" id="KW-1185">Reference proteome</keyword>
<gene>
    <name evidence="2" type="ORF">MEDL_28284</name>
</gene>
<comment type="caution">
    <text evidence="2">The sequence shown here is derived from an EMBL/GenBank/DDBJ whole genome shotgun (WGS) entry which is preliminary data.</text>
</comment>
<evidence type="ECO:0000313" key="2">
    <source>
        <dbReference type="EMBL" id="CAG2214436.1"/>
    </source>
</evidence>